<dbReference type="Pfam" id="PF00462">
    <property type="entry name" value="Glutaredoxin"/>
    <property type="match status" value="1"/>
</dbReference>
<protein>
    <recommendedName>
        <fullName evidence="4">Glutaredoxin domain-containing protein</fullName>
    </recommendedName>
</protein>
<comment type="similarity">
    <text evidence="2">Belongs to the GST superfamily.</text>
</comment>
<dbReference type="InterPro" id="IPR040079">
    <property type="entry name" value="Glutathione_S-Trfase"/>
</dbReference>
<keyword evidence="6" id="KW-1185">Reference proteome</keyword>
<evidence type="ECO:0000256" key="1">
    <source>
        <dbReference type="ARBA" id="ARBA00002549"/>
    </source>
</evidence>
<comment type="function">
    <text evidence="1">Has a glutathione-disulfide oxidoreductase activity in the presence of NADPH and glutathione reductase. Reduces low molecular weight disulfides and proteins.</text>
</comment>
<dbReference type="SUPFAM" id="SSF47616">
    <property type="entry name" value="GST C-terminal domain-like"/>
    <property type="match status" value="1"/>
</dbReference>
<name>A0A8J9UXP5_9NEOP</name>
<dbReference type="InterPro" id="IPR002109">
    <property type="entry name" value="Glutaredoxin"/>
</dbReference>
<dbReference type="GO" id="GO:0005739">
    <property type="term" value="C:mitochondrion"/>
    <property type="evidence" value="ECO:0007669"/>
    <property type="project" value="TreeGrafter"/>
</dbReference>
<evidence type="ECO:0000256" key="3">
    <source>
        <dbReference type="ARBA" id="ARBA00023098"/>
    </source>
</evidence>
<dbReference type="AlphaFoldDB" id="A0A8J9UXP5"/>
<dbReference type="Gene3D" id="1.20.1050.10">
    <property type="match status" value="1"/>
</dbReference>
<dbReference type="SUPFAM" id="SSF52833">
    <property type="entry name" value="Thioredoxin-like"/>
    <property type="match status" value="1"/>
</dbReference>
<dbReference type="OrthoDB" id="423541at2759"/>
<keyword evidence="3" id="KW-0443">Lipid metabolism</keyword>
<dbReference type="SFLD" id="SFLDG01182">
    <property type="entry name" value="Prostaglandin_E_synthase_like"/>
    <property type="match status" value="1"/>
</dbReference>
<gene>
    <name evidence="5" type="ORF">BINO364_LOCUS3192</name>
</gene>
<dbReference type="PANTHER" id="PTHR12782">
    <property type="entry name" value="MICROSOMAL PROSTAGLANDIN E SYNTHASE-2"/>
    <property type="match status" value="1"/>
</dbReference>
<evidence type="ECO:0000313" key="5">
    <source>
        <dbReference type="EMBL" id="CAH0716420.1"/>
    </source>
</evidence>
<dbReference type="Gene3D" id="6.20.200.30">
    <property type="match status" value="1"/>
</dbReference>
<dbReference type="SFLD" id="SFLDG01203">
    <property type="entry name" value="Prostaglandin_E_synthase_like1"/>
    <property type="match status" value="1"/>
</dbReference>
<dbReference type="CDD" id="cd03197">
    <property type="entry name" value="GST_C_mPGES2"/>
    <property type="match status" value="1"/>
</dbReference>
<proteinExistence type="inferred from homology"/>
<evidence type="ECO:0000313" key="6">
    <source>
        <dbReference type="Proteomes" id="UP000838878"/>
    </source>
</evidence>
<organism evidence="5 6">
    <name type="scientific">Brenthis ino</name>
    <name type="common">lesser marbled fritillary</name>
    <dbReference type="NCBI Taxonomy" id="405034"/>
    <lineage>
        <taxon>Eukaryota</taxon>
        <taxon>Metazoa</taxon>
        <taxon>Ecdysozoa</taxon>
        <taxon>Arthropoda</taxon>
        <taxon>Hexapoda</taxon>
        <taxon>Insecta</taxon>
        <taxon>Pterygota</taxon>
        <taxon>Neoptera</taxon>
        <taxon>Endopterygota</taxon>
        <taxon>Lepidoptera</taxon>
        <taxon>Glossata</taxon>
        <taxon>Ditrysia</taxon>
        <taxon>Papilionoidea</taxon>
        <taxon>Nymphalidae</taxon>
        <taxon>Heliconiinae</taxon>
        <taxon>Argynnini</taxon>
        <taxon>Brenthis</taxon>
    </lineage>
</organism>
<dbReference type="InterPro" id="IPR036282">
    <property type="entry name" value="Glutathione-S-Trfase_C_sf"/>
</dbReference>
<dbReference type="InterPro" id="IPR034334">
    <property type="entry name" value="PGES2"/>
</dbReference>
<dbReference type="EMBL" id="OV170231">
    <property type="protein sequence ID" value="CAH0716420.1"/>
    <property type="molecule type" value="Genomic_DNA"/>
</dbReference>
<dbReference type="SFLD" id="SFLDS00019">
    <property type="entry name" value="Glutathione_Transferase_(cytos"/>
    <property type="match status" value="1"/>
</dbReference>
<accession>A0A8J9UXP5</accession>
<dbReference type="InterPro" id="IPR034335">
    <property type="entry name" value="PGES2_C"/>
</dbReference>
<evidence type="ECO:0000259" key="4">
    <source>
        <dbReference type="Pfam" id="PF00462"/>
    </source>
</evidence>
<dbReference type="PANTHER" id="PTHR12782:SF5">
    <property type="entry name" value="PROSTAGLANDIN E SYNTHASE 2"/>
    <property type="match status" value="1"/>
</dbReference>
<dbReference type="GO" id="GO:0050220">
    <property type="term" value="F:prostaglandin-E synthase activity"/>
    <property type="evidence" value="ECO:0007669"/>
    <property type="project" value="InterPro"/>
</dbReference>
<sequence>MWRPTFTILRKVIFPSIKENVRLSKLLYSTKSRLPRSTAKLTLISASVGILVGAGYGGYTHYKINSKKSLVPTETEEHAFLKEAPKYHAQRKIVNESDKSNLQLVLFQYQTCPFCCKVRAYLDTRGISYEIVEVDAVLRQAIKWSGYKKVPILLAKVDGGYQQLVDSTAILSILETYLRDKSYELSDIIKFYPLTRYVTDAGKSTLDVTNKYFVMSSSVVPDEKQRAIEAEEREWRQWADRVLVHTLSPNVYRTASESLETFKWFEEVGGWKQSFPSWECVLMVYVGAAAMWIIAKRLKTRHNIKDDVRQSLYDAANDWMNAISKKGTPFLGGKKPNLADISVYGILSSIEGCKAFQDLKDNTDISKWFDNMKQSMQESRGRMLAV</sequence>
<dbReference type="UniPathway" id="UPA00662"/>
<dbReference type="InterPro" id="IPR036249">
    <property type="entry name" value="Thioredoxin-like_sf"/>
</dbReference>
<feature type="non-terminal residue" evidence="5">
    <location>
        <position position="386"/>
    </location>
</feature>
<dbReference type="GO" id="GO:0001516">
    <property type="term" value="P:prostaglandin biosynthetic process"/>
    <property type="evidence" value="ECO:0007669"/>
    <property type="project" value="UniProtKB-UniPathway"/>
</dbReference>
<evidence type="ECO:0000256" key="2">
    <source>
        <dbReference type="ARBA" id="ARBA00007409"/>
    </source>
</evidence>
<reference evidence="5" key="1">
    <citation type="submission" date="2021-12" db="EMBL/GenBank/DDBJ databases">
        <authorList>
            <person name="Martin H S."/>
        </authorList>
    </citation>
    <scope>NUCLEOTIDE SEQUENCE</scope>
</reference>
<dbReference type="PROSITE" id="PS51354">
    <property type="entry name" value="GLUTAREDOXIN_2"/>
    <property type="match status" value="1"/>
</dbReference>
<feature type="domain" description="Glutaredoxin" evidence="4">
    <location>
        <begin position="105"/>
        <end position="153"/>
    </location>
</feature>
<dbReference type="Gene3D" id="3.40.30.10">
    <property type="entry name" value="Glutaredoxin"/>
    <property type="match status" value="1"/>
</dbReference>
<dbReference type="Proteomes" id="UP000838878">
    <property type="component" value="Chromosome 11"/>
</dbReference>
<dbReference type="InterPro" id="IPR011767">
    <property type="entry name" value="GLR_AS"/>
</dbReference>
<dbReference type="PROSITE" id="PS00195">
    <property type="entry name" value="GLUTAREDOXIN_1"/>
    <property type="match status" value="1"/>
</dbReference>